<evidence type="ECO:0008006" key="5">
    <source>
        <dbReference type="Google" id="ProtNLM"/>
    </source>
</evidence>
<gene>
    <name evidence="3" type="ORF">K1J60_06055</name>
</gene>
<name>A0ABX8XKN6_9ACTN</name>
<keyword evidence="4" id="KW-1185">Reference proteome</keyword>
<proteinExistence type="predicted"/>
<reference evidence="3 4" key="1">
    <citation type="submission" date="2021-08" db="EMBL/GenBank/DDBJ databases">
        <authorList>
            <person name="Ping M."/>
        </authorList>
    </citation>
    <scope>NUCLEOTIDE SEQUENCE [LARGE SCALE GENOMIC DNA]</scope>
    <source>
        <strain evidence="3 4">MG28</strain>
    </source>
</reference>
<feature type="compositionally biased region" description="Low complexity" evidence="1">
    <location>
        <begin position="7"/>
        <end position="22"/>
    </location>
</feature>
<dbReference type="EMBL" id="CP080647">
    <property type="protein sequence ID" value="QYX76129.1"/>
    <property type="molecule type" value="Genomic_DNA"/>
</dbReference>
<feature type="transmembrane region" description="Helical" evidence="2">
    <location>
        <begin position="123"/>
        <end position="141"/>
    </location>
</feature>
<feature type="transmembrane region" description="Helical" evidence="2">
    <location>
        <begin position="93"/>
        <end position="111"/>
    </location>
</feature>
<feature type="region of interest" description="Disordered" evidence="1">
    <location>
        <begin position="1"/>
        <end position="31"/>
    </location>
</feature>
<dbReference type="Proteomes" id="UP000827138">
    <property type="component" value="Chromosome"/>
</dbReference>
<keyword evidence="2" id="KW-0472">Membrane</keyword>
<dbReference type="RefSeq" id="WP_220645264.1">
    <property type="nucleotide sequence ID" value="NZ_CP080647.1"/>
</dbReference>
<evidence type="ECO:0000256" key="2">
    <source>
        <dbReference type="SAM" id="Phobius"/>
    </source>
</evidence>
<sequence length="184" mass="19857">MATTSVSSPGGEDASSGAGASGETVPAQSQSHTLTSAQAQVVARKKKEVWVRMFLWFFLSVVFALLPTGGQYLNGRQTEGFHQPGFWEWVSRAQLYLVSMGLAVAAVGEALMHLWKSNQSFRLILVTITNMLIMLIAAYLAPGADSDKKIEAVVGQQSLMMFVTVLVTSGVSTWLCVKEVGVQQ</sequence>
<accession>A0ABX8XKN6</accession>
<evidence type="ECO:0000256" key="1">
    <source>
        <dbReference type="SAM" id="MobiDB-lite"/>
    </source>
</evidence>
<feature type="transmembrane region" description="Helical" evidence="2">
    <location>
        <begin position="54"/>
        <end position="73"/>
    </location>
</feature>
<feature type="transmembrane region" description="Helical" evidence="2">
    <location>
        <begin position="153"/>
        <end position="177"/>
    </location>
</feature>
<keyword evidence="2" id="KW-0812">Transmembrane</keyword>
<protein>
    <recommendedName>
        <fullName evidence="5">Integral membrane protein</fullName>
    </recommendedName>
</protein>
<organism evidence="3 4">
    <name type="scientific">Streptomyces akebiae</name>
    <dbReference type="NCBI Taxonomy" id="2865673"/>
    <lineage>
        <taxon>Bacteria</taxon>
        <taxon>Bacillati</taxon>
        <taxon>Actinomycetota</taxon>
        <taxon>Actinomycetes</taxon>
        <taxon>Kitasatosporales</taxon>
        <taxon>Streptomycetaceae</taxon>
        <taxon>Streptomyces</taxon>
    </lineage>
</organism>
<keyword evidence="2" id="KW-1133">Transmembrane helix</keyword>
<evidence type="ECO:0000313" key="3">
    <source>
        <dbReference type="EMBL" id="QYX76129.1"/>
    </source>
</evidence>
<evidence type="ECO:0000313" key="4">
    <source>
        <dbReference type="Proteomes" id="UP000827138"/>
    </source>
</evidence>